<organism evidence="2 3">
    <name type="scientific">Corynespora cassiicola Philippines</name>
    <dbReference type="NCBI Taxonomy" id="1448308"/>
    <lineage>
        <taxon>Eukaryota</taxon>
        <taxon>Fungi</taxon>
        <taxon>Dikarya</taxon>
        <taxon>Ascomycota</taxon>
        <taxon>Pezizomycotina</taxon>
        <taxon>Dothideomycetes</taxon>
        <taxon>Pleosporomycetidae</taxon>
        <taxon>Pleosporales</taxon>
        <taxon>Corynesporascaceae</taxon>
        <taxon>Corynespora</taxon>
    </lineage>
</organism>
<name>A0A2T2NN11_CORCC</name>
<feature type="region of interest" description="Disordered" evidence="1">
    <location>
        <begin position="1"/>
        <end position="36"/>
    </location>
</feature>
<reference evidence="2 3" key="1">
    <citation type="journal article" date="2018" name="Front. Microbiol.">
        <title>Genome-Wide Analysis of Corynespora cassiicola Leaf Fall Disease Putative Effectors.</title>
        <authorList>
            <person name="Lopez D."/>
            <person name="Ribeiro S."/>
            <person name="Label P."/>
            <person name="Fumanal B."/>
            <person name="Venisse J.S."/>
            <person name="Kohler A."/>
            <person name="de Oliveira R.R."/>
            <person name="Labutti K."/>
            <person name="Lipzen A."/>
            <person name="Lail K."/>
            <person name="Bauer D."/>
            <person name="Ohm R.A."/>
            <person name="Barry K.W."/>
            <person name="Spatafora J."/>
            <person name="Grigoriev I.V."/>
            <person name="Martin F.M."/>
            <person name="Pujade-Renaud V."/>
        </authorList>
    </citation>
    <scope>NUCLEOTIDE SEQUENCE [LARGE SCALE GENOMIC DNA]</scope>
    <source>
        <strain evidence="2 3">Philippines</strain>
    </source>
</reference>
<evidence type="ECO:0000256" key="1">
    <source>
        <dbReference type="SAM" id="MobiDB-lite"/>
    </source>
</evidence>
<proteinExistence type="predicted"/>
<dbReference type="EMBL" id="KZ678135">
    <property type="protein sequence ID" value="PSN66666.1"/>
    <property type="molecule type" value="Genomic_DNA"/>
</dbReference>
<keyword evidence="3" id="KW-1185">Reference proteome</keyword>
<evidence type="ECO:0000313" key="2">
    <source>
        <dbReference type="EMBL" id="PSN66666.1"/>
    </source>
</evidence>
<dbReference type="Proteomes" id="UP000240883">
    <property type="component" value="Unassembled WGS sequence"/>
</dbReference>
<gene>
    <name evidence="2" type="ORF">BS50DRAFT_370876</name>
</gene>
<protein>
    <submittedName>
        <fullName evidence="2">Uncharacterized protein</fullName>
    </submittedName>
</protein>
<feature type="compositionally biased region" description="Basic residues" evidence="1">
    <location>
        <begin position="7"/>
        <end position="17"/>
    </location>
</feature>
<dbReference type="AlphaFoldDB" id="A0A2T2NN11"/>
<accession>A0A2T2NN11</accession>
<sequence length="182" mass="20256">MLGAATRKARARGRRLLCRQPRASHGGNRDPSRRPFWHSGSRISASILPCAGFTHHRLSIVAPQFSRAGYCPEVVCCIPDPNCGLERKRLSTGNAPPGLAPSRAFSRLGTGHEARAVEMQPDRHRPQPFLPLVCSRKLWKLWKLLLVWLPVQSNPARYALPEITDQKSKKKNGPVKTRADDG</sequence>
<evidence type="ECO:0000313" key="3">
    <source>
        <dbReference type="Proteomes" id="UP000240883"/>
    </source>
</evidence>